<gene>
    <name evidence="3" type="ORF">H9624_02625</name>
</gene>
<name>A0ABR8YYS0_9MICO</name>
<proteinExistence type="predicted"/>
<dbReference type="SUPFAM" id="SSF56322">
    <property type="entry name" value="ADC synthase"/>
    <property type="match status" value="1"/>
</dbReference>
<dbReference type="EMBL" id="JACSPO010000001">
    <property type="protein sequence ID" value="MBD8061219.1"/>
    <property type="molecule type" value="Genomic_DNA"/>
</dbReference>
<dbReference type="Pfam" id="PF00425">
    <property type="entry name" value="Chorismate_bind"/>
    <property type="match status" value="1"/>
</dbReference>
<dbReference type="InterPro" id="IPR019999">
    <property type="entry name" value="Anth_synth_I-like"/>
</dbReference>
<dbReference type="InterPro" id="IPR015890">
    <property type="entry name" value="Chorismate_C"/>
</dbReference>
<dbReference type="Proteomes" id="UP000661894">
    <property type="component" value="Unassembled WGS sequence"/>
</dbReference>
<evidence type="ECO:0000259" key="2">
    <source>
        <dbReference type="Pfam" id="PF00425"/>
    </source>
</evidence>
<reference evidence="3 4" key="1">
    <citation type="submission" date="2020-08" db="EMBL/GenBank/DDBJ databases">
        <title>A Genomic Blueprint of the Chicken Gut Microbiome.</title>
        <authorList>
            <person name="Gilroy R."/>
            <person name="Ravi A."/>
            <person name="Getino M."/>
            <person name="Pursley I."/>
            <person name="Horton D.L."/>
            <person name="Alikhan N.-F."/>
            <person name="Baker D."/>
            <person name="Gharbi K."/>
            <person name="Hall N."/>
            <person name="Watson M."/>
            <person name="Adriaenssens E.M."/>
            <person name="Foster-Nyarko E."/>
            <person name="Jarju S."/>
            <person name="Secka A."/>
            <person name="Antonio M."/>
            <person name="Oren A."/>
            <person name="Chaudhuri R."/>
            <person name="La Ragione R.M."/>
            <person name="Hildebrand F."/>
            <person name="Pallen M.J."/>
        </authorList>
    </citation>
    <scope>NUCLEOTIDE SEQUENCE [LARGE SCALE GENOMIC DNA]</scope>
    <source>
        <strain evidence="3 4">Sa1BUA1</strain>
    </source>
</reference>
<evidence type="ECO:0000256" key="1">
    <source>
        <dbReference type="SAM" id="MobiDB-lite"/>
    </source>
</evidence>
<protein>
    <submittedName>
        <fullName evidence="3">Chorismate-binding protein</fullName>
    </submittedName>
</protein>
<evidence type="ECO:0000313" key="3">
    <source>
        <dbReference type="EMBL" id="MBD8061219.1"/>
    </source>
</evidence>
<evidence type="ECO:0000313" key="4">
    <source>
        <dbReference type="Proteomes" id="UP000661894"/>
    </source>
</evidence>
<dbReference type="Gene3D" id="3.60.120.10">
    <property type="entry name" value="Anthranilate synthase"/>
    <property type="match status" value="1"/>
</dbReference>
<dbReference type="RefSeq" id="WP_251838353.1">
    <property type="nucleotide sequence ID" value="NZ_JACSPO010000001.1"/>
</dbReference>
<dbReference type="InterPro" id="IPR005801">
    <property type="entry name" value="ADC_synthase"/>
</dbReference>
<keyword evidence="4" id="KW-1185">Reference proteome</keyword>
<accession>A0ABR8YYS0</accession>
<sequence>MTSAAPSGRLQEARADFPGVRARGLVQCADLRKHPEVLSSGWWAVVADFEGSVTGWRFAEATSDVHDVTRTTGESGPSGRAGWEGPSPASWRSSLDEKGYVAAVRRVREAVREGDVYQANICRVLSAPLGSVTAEPDAAALAAVLAAGNPAPHAGTVHVPLGAADRPVWVVSASPELFLSVRDGRVVSGPIKGTATRAEDLGAKDRAENIMITDLVRNDLQRVCLPGTVEVLDLCAVEQHPGLVHLVSRVGGTLRDPLDAAGWAALLDATLPPASVSGAPKSSALRLISELEPGPRGPYCGAVGWIDADNGRAELAVGIRTFWWTPPTGPGAGALHFGTGAGITWGSDPQAEWHETELKASRLVALASTPPR</sequence>
<feature type="domain" description="Chorismate-utilising enzyme C-terminal" evidence="2">
    <location>
        <begin position="97"/>
        <end position="359"/>
    </location>
</feature>
<dbReference type="PANTHER" id="PTHR11236">
    <property type="entry name" value="AMINOBENZOATE/ANTHRANILATE SYNTHASE"/>
    <property type="match status" value="1"/>
</dbReference>
<comment type="caution">
    <text evidence="3">The sequence shown here is derived from an EMBL/GenBank/DDBJ whole genome shotgun (WGS) entry which is preliminary data.</text>
</comment>
<dbReference type="PANTHER" id="PTHR11236:SF50">
    <property type="entry name" value="AMINODEOXYCHORISMATE SYNTHASE COMPONENT 1"/>
    <property type="match status" value="1"/>
</dbReference>
<feature type="region of interest" description="Disordered" evidence="1">
    <location>
        <begin position="68"/>
        <end position="90"/>
    </location>
</feature>
<dbReference type="PRINTS" id="PR00095">
    <property type="entry name" value="ANTSNTHASEI"/>
</dbReference>
<organism evidence="3 4">
    <name type="scientific">Oceanitalea stevensii</name>
    <dbReference type="NCBI Taxonomy" id="2763072"/>
    <lineage>
        <taxon>Bacteria</taxon>
        <taxon>Bacillati</taxon>
        <taxon>Actinomycetota</taxon>
        <taxon>Actinomycetes</taxon>
        <taxon>Micrococcales</taxon>
        <taxon>Bogoriellaceae</taxon>
        <taxon>Georgenia</taxon>
    </lineage>
</organism>